<dbReference type="InterPro" id="IPR003027">
    <property type="entry name" value="Rec1_exonuc_Ustilaginaceae"/>
</dbReference>
<proteinExistence type="inferred from homology"/>
<dbReference type="OrthoDB" id="337581at2759"/>
<dbReference type="GO" id="GO:0006281">
    <property type="term" value="P:DNA repair"/>
    <property type="evidence" value="ECO:0007669"/>
    <property type="project" value="UniProtKB-KW"/>
</dbReference>
<feature type="compositionally biased region" description="Basic and acidic residues" evidence="6">
    <location>
        <begin position="203"/>
        <end position="224"/>
    </location>
</feature>
<dbReference type="PANTHER" id="PTHR10870:SF0">
    <property type="entry name" value="CELL CYCLE CHECKPOINT PROTEIN RAD1"/>
    <property type="match status" value="1"/>
</dbReference>
<dbReference type="PANTHER" id="PTHR10870">
    <property type="entry name" value="CELL CYCLE CHECKPOINT PROTEIN RAD1"/>
    <property type="match status" value="1"/>
</dbReference>
<keyword evidence="8" id="KW-1185">Reference proteome</keyword>
<evidence type="ECO:0000256" key="4">
    <source>
        <dbReference type="ARBA" id="ARBA00023204"/>
    </source>
</evidence>
<sequence length="526" mass="56979">MPVQAPDQAEASTALTATVADVTGLANLLKSVAVQTHAVVIASSSGLEIVTELNRTLQAHAYLYSHMFDSYRFHPPSGSAQAASSSRRSTRQTRPNKRTRTARDAEESDASQSSASSTDHDRASPEARQQVPPARTHNEADAPEDEPASVSFELNLQTWISCLNIFGGVGPSRPQSTGQGQYAARSDASNPGGSAAGARGYARTRDSTADPHGHDRGTSVERTHPFSSAAKATRMKLTYQGVGHPLVLELEQEANVLTRCSISTYEPSFLTDMVFDPRQMVAQVIVGSDLMHAAFSEIDATCKKLSILMASPHSDPSNANDASTPLPASKRRHAASMLRFRAISDTGSSEMEFPASLSSADPTGVIEKFVALPGSNEQWYDFTLLSRTMTVLRSSIKTSLRMDEAGLISFQFMMPKYRKPVGAGALNTHAADQATLEEEQDAFCEFLVRIPGLFAHLRKIPLGVLTPLLLLSLSSVKRPRRPESRSRRVPFRGIRTGNSVPTLLWRISTYMTFDASLGMPVLPPGH</sequence>
<comment type="caution">
    <text evidence="7">The sequence shown here is derived from an EMBL/GenBank/DDBJ whole genome shotgun (WGS) entry which is preliminary data.</text>
</comment>
<gene>
    <name evidence="7" type="ORF">PaG_05872</name>
</gene>
<evidence type="ECO:0000256" key="2">
    <source>
        <dbReference type="ARBA" id="ARBA00010991"/>
    </source>
</evidence>
<evidence type="ECO:0000256" key="1">
    <source>
        <dbReference type="ARBA" id="ARBA00004123"/>
    </source>
</evidence>
<dbReference type="GO" id="GO:0030896">
    <property type="term" value="C:checkpoint clamp complex"/>
    <property type="evidence" value="ECO:0007669"/>
    <property type="project" value="TreeGrafter"/>
</dbReference>
<evidence type="ECO:0000256" key="3">
    <source>
        <dbReference type="ARBA" id="ARBA00022763"/>
    </source>
</evidence>
<keyword evidence="7" id="KW-0269">Exonuclease</keyword>
<evidence type="ECO:0000256" key="6">
    <source>
        <dbReference type="SAM" id="MobiDB-lite"/>
    </source>
</evidence>
<keyword evidence="7" id="KW-0378">Hydrolase</keyword>
<dbReference type="Pfam" id="PF02144">
    <property type="entry name" value="Rad1"/>
    <property type="match status" value="1"/>
</dbReference>
<feature type="region of interest" description="Disordered" evidence="6">
    <location>
        <begin position="172"/>
        <end position="229"/>
    </location>
</feature>
<accession>W3VGH6</accession>
<feature type="region of interest" description="Disordered" evidence="6">
    <location>
        <begin position="75"/>
        <end position="148"/>
    </location>
</feature>
<keyword evidence="5" id="KW-0539">Nucleus</keyword>
<dbReference type="AlphaFoldDB" id="W3VGH6"/>
<organism evidence="7 8">
    <name type="scientific">Moesziomyces aphidis</name>
    <name type="common">Pseudozyma aphidis</name>
    <dbReference type="NCBI Taxonomy" id="84754"/>
    <lineage>
        <taxon>Eukaryota</taxon>
        <taxon>Fungi</taxon>
        <taxon>Dikarya</taxon>
        <taxon>Basidiomycota</taxon>
        <taxon>Ustilaginomycotina</taxon>
        <taxon>Ustilaginomycetes</taxon>
        <taxon>Ustilaginales</taxon>
        <taxon>Ustilaginaceae</taxon>
        <taxon>Moesziomyces</taxon>
    </lineage>
</organism>
<keyword evidence="4" id="KW-0234">DNA repair</keyword>
<comment type="subcellular location">
    <subcellularLocation>
        <location evidence="1">Nucleus</location>
    </subcellularLocation>
</comment>
<keyword evidence="7" id="KW-0540">Nuclease</keyword>
<dbReference type="Gene3D" id="3.70.10.10">
    <property type="match status" value="2"/>
</dbReference>
<feature type="compositionally biased region" description="Basic residues" evidence="6">
    <location>
        <begin position="88"/>
        <end position="100"/>
    </location>
</feature>
<name>W3VGH6_MOEAP</name>
<evidence type="ECO:0000256" key="5">
    <source>
        <dbReference type="ARBA" id="ARBA00023242"/>
    </source>
</evidence>
<feature type="compositionally biased region" description="Low complexity" evidence="6">
    <location>
        <begin position="192"/>
        <end position="201"/>
    </location>
</feature>
<dbReference type="GO" id="GO:0000077">
    <property type="term" value="P:DNA damage checkpoint signaling"/>
    <property type="evidence" value="ECO:0007669"/>
    <property type="project" value="InterPro"/>
</dbReference>
<dbReference type="InterPro" id="IPR003021">
    <property type="entry name" value="Rad1_Rec1_Rad17"/>
</dbReference>
<dbReference type="GO" id="GO:0008311">
    <property type="term" value="F:double-stranded DNA 3'-5' DNA exonuclease activity"/>
    <property type="evidence" value="ECO:0007669"/>
    <property type="project" value="InterPro"/>
</dbReference>
<comment type="similarity">
    <text evidence="2">Belongs to the rad1 family.</text>
</comment>
<dbReference type="EMBL" id="AWNI01000039">
    <property type="protein sequence ID" value="ETS59902.1"/>
    <property type="molecule type" value="Genomic_DNA"/>
</dbReference>
<reference evidence="7 8" key="1">
    <citation type="journal article" date="2014" name="Genome Announc.">
        <title>Genome sequence of the basidiomycetous fungus Pseudozyma aphidis DSM70725, an efficient producer of biosurfactant mannosylerythritol lipids.</title>
        <authorList>
            <person name="Lorenz S."/>
            <person name="Guenther M."/>
            <person name="Grumaz C."/>
            <person name="Rupp S."/>
            <person name="Zibek S."/>
            <person name="Sohn K."/>
        </authorList>
    </citation>
    <scope>NUCLEOTIDE SEQUENCE [LARGE SCALE GENOMIC DNA]</scope>
    <source>
        <strain evidence="8">ATCC 32657 / CBS 517.83 / DSM 70725 / JCM 10318 / NBRC 10182 / NRRL Y-7954 / St-0401</strain>
    </source>
</reference>
<evidence type="ECO:0000313" key="7">
    <source>
        <dbReference type="EMBL" id="ETS59902.1"/>
    </source>
</evidence>
<keyword evidence="3" id="KW-0227">DNA damage</keyword>
<dbReference type="Proteomes" id="UP000019462">
    <property type="component" value="Unassembled WGS sequence"/>
</dbReference>
<dbReference type="PRINTS" id="PR01247">
    <property type="entry name" value="RECEXONCLASE"/>
</dbReference>
<protein>
    <submittedName>
        <fullName evidence="7">Exonuclease rec1</fullName>
    </submittedName>
</protein>
<dbReference type="PRINTS" id="PR01245">
    <property type="entry name" value="RAD1REC1"/>
</dbReference>
<dbReference type="HOGENOM" id="CLU_035332_1_0_1"/>
<evidence type="ECO:0000313" key="8">
    <source>
        <dbReference type="Proteomes" id="UP000019462"/>
    </source>
</evidence>